<dbReference type="PANTHER" id="PTHR16305:SF35">
    <property type="entry name" value="TRANSCRIPTIONAL ACTIVATOR DOMAIN"/>
    <property type="match status" value="1"/>
</dbReference>
<accession>A0AA41QAJ8</accession>
<dbReference type="EMBL" id="JAKGSG010000010">
    <property type="protein sequence ID" value="MCF4119898.1"/>
    <property type="molecule type" value="Genomic_DNA"/>
</dbReference>
<evidence type="ECO:0000256" key="1">
    <source>
        <dbReference type="ARBA" id="ARBA00022741"/>
    </source>
</evidence>
<keyword evidence="2" id="KW-0067">ATP-binding</keyword>
<dbReference type="PANTHER" id="PTHR16305">
    <property type="entry name" value="TESTICULAR SOLUBLE ADENYLYL CYCLASE"/>
    <property type="match status" value="1"/>
</dbReference>
<dbReference type="SUPFAM" id="SSF48452">
    <property type="entry name" value="TPR-like"/>
    <property type="match status" value="2"/>
</dbReference>
<gene>
    <name evidence="5" type="ORF">L1785_02795</name>
</gene>
<feature type="domain" description="Bacterial transcriptional activator" evidence="4">
    <location>
        <begin position="101"/>
        <end position="225"/>
    </location>
</feature>
<organism evidence="5 6">
    <name type="scientific">Antribacter soli</name>
    <dbReference type="NCBI Taxonomy" id="2910976"/>
    <lineage>
        <taxon>Bacteria</taxon>
        <taxon>Bacillati</taxon>
        <taxon>Actinomycetota</taxon>
        <taxon>Actinomycetes</taxon>
        <taxon>Micrococcales</taxon>
        <taxon>Promicromonosporaceae</taxon>
        <taxon>Antribacter</taxon>
    </lineage>
</organism>
<dbReference type="SMART" id="SM01043">
    <property type="entry name" value="BTAD"/>
    <property type="match status" value="1"/>
</dbReference>
<dbReference type="GO" id="GO:0004016">
    <property type="term" value="F:adenylate cyclase activity"/>
    <property type="evidence" value="ECO:0007669"/>
    <property type="project" value="TreeGrafter"/>
</dbReference>
<dbReference type="GO" id="GO:0005737">
    <property type="term" value="C:cytoplasm"/>
    <property type="evidence" value="ECO:0007669"/>
    <property type="project" value="TreeGrafter"/>
</dbReference>
<reference evidence="5" key="1">
    <citation type="submission" date="2022-01" db="EMBL/GenBank/DDBJ databases">
        <title>Antribacter sp. nov., isolated from Guizhou of China.</title>
        <authorList>
            <person name="Chengliang C."/>
            <person name="Ya Z."/>
        </authorList>
    </citation>
    <scope>NUCLEOTIDE SEQUENCE</scope>
    <source>
        <strain evidence="5">KLBMP 9083</strain>
    </source>
</reference>
<dbReference type="Proteomes" id="UP001165405">
    <property type="component" value="Unassembled WGS sequence"/>
</dbReference>
<evidence type="ECO:0000313" key="5">
    <source>
        <dbReference type="EMBL" id="MCF4119898.1"/>
    </source>
</evidence>
<evidence type="ECO:0000259" key="3">
    <source>
        <dbReference type="SMART" id="SM00382"/>
    </source>
</evidence>
<evidence type="ECO:0000256" key="2">
    <source>
        <dbReference type="ARBA" id="ARBA00022840"/>
    </source>
</evidence>
<dbReference type="InterPro" id="IPR005158">
    <property type="entry name" value="BTAD"/>
</dbReference>
<protein>
    <submittedName>
        <fullName evidence="5">AAA family ATPase</fullName>
    </submittedName>
</protein>
<keyword evidence="6" id="KW-1185">Reference proteome</keyword>
<dbReference type="AlphaFoldDB" id="A0AA41QAJ8"/>
<dbReference type="SMART" id="SM00382">
    <property type="entry name" value="AAA"/>
    <property type="match status" value="1"/>
</dbReference>
<proteinExistence type="predicted"/>
<dbReference type="Gene3D" id="1.10.10.10">
    <property type="entry name" value="Winged helix-like DNA-binding domain superfamily/Winged helix DNA-binding domain"/>
    <property type="match status" value="1"/>
</dbReference>
<dbReference type="SUPFAM" id="SSF52540">
    <property type="entry name" value="P-loop containing nucleoside triphosphate hydrolases"/>
    <property type="match status" value="1"/>
</dbReference>
<dbReference type="InterPro" id="IPR036388">
    <property type="entry name" value="WH-like_DNA-bd_sf"/>
</dbReference>
<dbReference type="InterPro" id="IPR027417">
    <property type="entry name" value="P-loop_NTPase"/>
</dbReference>
<evidence type="ECO:0000259" key="4">
    <source>
        <dbReference type="SMART" id="SM01043"/>
    </source>
</evidence>
<keyword evidence="1" id="KW-0547">Nucleotide-binding</keyword>
<feature type="domain" description="AAA+ ATPase" evidence="3">
    <location>
        <begin position="259"/>
        <end position="445"/>
    </location>
</feature>
<dbReference type="Gene3D" id="1.25.40.10">
    <property type="entry name" value="Tetratricopeptide repeat domain"/>
    <property type="match status" value="2"/>
</dbReference>
<dbReference type="RefSeq" id="WP_236087610.1">
    <property type="nucleotide sequence ID" value="NZ_JAKGSG010000010.1"/>
</dbReference>
<dbReference type="Pfam" id="PF13191">
    <property type="entry name" value="AAA_16"/>
    <property type="match status" value="1"/>
</dbReference>
<dbReference type="GO" id="GO:0005524">
    <property type="term" value="F:ATP binding"/>
    <property type="evidence" value="ECO:0007669"/>
    <property type="project" value="UniProtKB-KW"/>
</dbReference>
<dbReference type="InterPro" id="IPR003593">
    <property type="entry name" value="AAA+_ATPase"/>
</dbReference>
<comment type="caution">
    <text evidence="5">The sequence shown here is derived from an EMBL/GenBank/DDBJ whole genome shotgun (WGS) entry which is preliminary data.</text>
</comment>
<dbReference type="InterPro" id="IPR041664">
    <property type="entry name" value="AAA_16"/>
</dbReference>
<dbReference type="InterPro" id="IPR011990">
    <property type="entry name" value="TPR-like_helical_dom_sf"/>
</dbReference>
<sequence length="1051" mass="112884">MQCTVALLGGFGVTVRGREIPAGAWRHRRALELVKILALARNHRLAADQVIDLLWPDLPLQAGGANLRKAAHFARTVLGSADAVRLSDGVVALFPGGDLEVDAETFERAVDAATRTQDDAAWRAALGLYGGDLLPDDRYDEWAAGPRERLRLKYLEGLRRLGMWERLAEEEPLDEEAHRGLMRMWLDRGNRHAAVRAFDRLQDLLLRELGVRPSPETIALWNEIKKAPPPLPVATTPLVGRNAEIERALGRWDEAQAGRGGVVLISGEAGIGKTRLCEELARVARADGAVVVVGAAQVEEASSPFAAILTTLDAAFAEHPALAGALGQDARGRVAVPTGEPARLSWLEAAMPGVERQRMFSSVARTVTTAASEHGLMLVLEDVHHADDGSLQLLTYLGRIAPYHRVLLVLSHRSEPLVPELAVLRSTLLRNPRCTDLRLGRLAPDAVVDLVAAASAGHASKATVESIWRLGEGNPFYCEELAVATDADGNLRIPDRLYEVVTARLDRLGQPVREALQRVAVTEDRFTADEFIAVVGVEDATAFEYLDEAILAGVIDEHGTGYRFRHALLRRALERSLPRHRRRRIHAEMAERLGATGSDPARVAYHLVEAGQAGATAPWLEKAALQAAALGAYADALRLATDASAHVAAPEDVARLLALRADLLYVTGDPAAVTAYDIALAKAPAETRPRLSLMKARALLATGDIEGAGRTADHAEPVTAEDRIAAAVVRGLVTWAGGAVDVAEDAAWAARDLAMASGHTAGLGEATELLGLVAHSRGLWRERVRYELNDTARRPEAVASSVFDAHLCLAEYLLYGQQPYDQVIEFASELRTTAVRSGAGRGEAFATCLLGEAELLSGRLDEAQYHLERAARLHEAVAASAGQALSLQRLGEAALAVGDAQRATTLLEEAERVSQGSTLERHLLGKVYGTMVLAQRDPRRAITVVDRAEARMSDQPLCEPCAMGFFVAAAMATARVNDLVRAHGYLARAERVSAHWPGGGWHAAALEARAAVAAAEGDADAATRLLEQAAATFDQAGQRLDAERCRLAAAA</sequence>
<dbReference type="Pfam" id="PF03704">
    <property type="entry name" value="BTAD"/>
    <property type="match status" value="1"/>
</dbReference>
<name>A0AA41QAJ8_9MICO</name>
<evidence type="ECO:0000313" key="6">
    <source>
        <dbReference type="Proteomes" id="UP001165405"/>
    </source>
</evidence>